<evidence type="ECO:0000259" key="2">
    <source>
        <dbReference type="Pfam" id="PF14343"/>
    </source>
</evidence>
<sequence>MAKQSITLFSITTTVIVLIIAVVVLLIGNYTKNFNSGITLDHQTISASTNLVNDTEKDAVWVATSATELAGELGKTISGVNWKDNLVVGIIASAQPNAGYTIELMSILLRASRISVNYRLTQPEPDQLYADVITYPPLLLQVSRESLPVGVPIDFAFTNLSSHSTQIVNRTLTL</sequence>
<organism evidence="3 4">
    <name type="scientific">candidate division Kazan bacterium RBG_13_50_9</name>
    <dbReference type="NCBI Taxonomy" id="1798535"/>
    <lineage>
        <taxon>Bacteria</taxon>
        <taxon>Bacteria division Kazan-3B-28</taxon>
    </lineage>
</organism>
<feature type="domain" description="PrcB C-terminal" evidence="2">
    <location>
        <begin position="87"/>
        <end position="142"/>
    </location>
</feature>
<evidence type="ECO:0000313" key="3">
    <source>
        <dbReference type="EMBL" id="OGB74013.1"/>
    </source>
</evidence>
<dbReference type="InterPro" id="IPR025748">
    <property type="entry name" value="PrcB_C_dom"/>
</dbReference>
<dbReference type="Pfam" id="PF14343">
    <property type="entry name" value="PrcB_C"/>
    <property type="match status" value="1"/>
</dbReference>
<keyword evidence="1" id="KW-0472">Membrane</keyword>
<feature type="transmembrane region" description="Helical" evidence="1">
    <location>
        <begin position="6"/>
        <end position="27"/>
    </location>
</feature>
<reference evidence="3 4" key="1">
    <citation type="journal article" date="2016" name="Nat. Commun.">
        <title>Thousands of microbial genomes shed light on interconnected biogeochemical processes in an aquifer system.</title>
        <authorList>
            <person name="Anantharaman K."/>
            <person name="Brown C.T."/>
            <person name="Hug L.A."/>
            <person name="Sharon I."/>
            <person name="Castelle C.J."/>
            <person name="Probst A.J."/>
            <person name="Thomas B.C."/>
            <person name="Singh A."/>
            <person name="Wilkins M.J."/>
            <person name="Karaoz U."/>
            <person name="Brodie E.L."/>
            <person name="Williams K.H."/>
            <person name="Hubbard S.S."/>
            <person name="Banfield J.F."/>
        </authorList>
    </citation>
    <scope>NUCLEOTIDE SEQUENCE [LARGE SCALE GENOMIC DNA]</scope>
</reference>
<evidence type="ECO:0000256" key="1">
    <source>
        <dbReference type="SAM" id="Phobius"/>
    </source>
</evidence>
<dbReference type="EMBL" id="META01000006">
    <property type="protein sequence ID" value="OGB74013.1"/>
    <property type="molecule type" value="Genomic_DNA"/>
</dbReference>
<protein>
    <recommendedName>
        <fullName evidence="2">PrcB C-terminal domain-containing protein</fullName>
    </recommendedName>
</protein>
<proteinExistence type="predicted"/>
<keyword evidence="1" id="KW-1133">Transmembrane helix</keyword>
<gene>
    <name evidence="3" type="ORF">A2V68_01435</name>
</gene>
<accession>A0A1F4NRB4</accession>
<keyword evidence="1" id="KW-0812">Transmembrane</keyword>
<dbReference type="AlphaFoldDB" id="A0A1F4NRB4"/>
<name>A0A1F4NRB4_UNCK3</name>
<evidence type="ECO:0000313" key="4">
    <source>
        <dbReference type="Proteomes" id="UP000176651"/>
    </source>
</evidence>
<dbReference type="STRING" id="1798535.A2V68_01435"/>
<comment type="caution">
    <text evidence="3">The sequence shown here is derived from an EMBL/GenBank/DDBJ whole genome shotgun (WGS) entry which is preliminary data.</text>
</comment>
<dbReference type="Proteomes" id="UP000176651">
    <property type="component" value="Unassembled WGS sequence"/>
</dbReference>